<dbReference type="InterPro" id="IPR036259">
    <property type="entry name" value="MFS_trans_sf"/>
</dbReference>
<name>A0AA36D2F9_9BILA</name>
<keyword evidence="2" id="KW-0812">Transmembrane</keyword>
<keyword evidence="2" id="KW-0472">Membrane</keyword>
<feature type="compositionally biased region" description="Polar residues" evidence="1">
    <location>
        <begin position="16"/>
        <end position="25"/>
    </location>
</feature>
<proteinExistence type="predicted"/>
<keyword evidence="2" id="KW-1133">Transmembrane helix</keyword>
<dbReference type="AlphaFoldDB" id="A0AA36D2F9"/>
<evidence type="ECO:0000256" key="1">
    <source>
        <dbReference type="SAM" id="MobiDB-lite"/>
    </source>
</evidence>
<dbReference type="SUPFAM" id="SSF103473">
    <property type="entry name" value="MFS general substrate transporter"/>
    <property type="match status" value="1"/>
</dbReference>
<gene>
    <name evidence="3" type="ORF">MSPICULIGERA_LOCUS18013</name>
</gene>
<keyword evidence="4" id="KW-1185">Reference proteome</keyword>
<evidence type="ECO:0000256" key="2">
    <source>
        <dbReference type="SAM" id="Phobius"/>
    </source>
</evidence>
<comment type="caution">
    <text evidence="3">The sequence shown here is derived from an EMBL/GenBank/DDBJ whole genome shotgun (WGS) entry which is preliminary data.</text>
</comment>
<evidence type="ECO:0000313" key="3">
    <source>
        <dbReference type="EMBL" id="CAJ0579808.1"/>
    </source>
</evidence>
<feature type="region of interest" description="Disordered" evidence="1">
    <location>
        <begin position="1"/>
        <end position="32"/>
    </location>
</feature>
<organism evidence="3 4">
    <name type="scientific">Mesorhabditis spiculigera</name>
    <dbReference type="NCBI Taxonomy" id="96644"/>
    <lineage>
        <taxon>Eukaryota</taxon>
        <taxon>Metazoa</taxon>
        <taxon>Ecdysozoa</taxon>
        <taxon>Nematoda</taxon>
        <taxon>Chromadorea</taxon>
        <taxon>Rhabditida</taxon>
        <taxon>Rhabditina</taxon>
        <taxon>Rhabditomorpha</taxon>
        <taxon>Rhabditoidea</taxon>
        <taxon>Rhabditidae</taxon>
        <taxon>Mesorhabditinae</taxon>
        <taxon>Mesorhabditis</taxon>
    </lineage>
</organism>
<accession>A0AA36D2F9</accession>
<feature type="transmembrane region" description="Helical" evidence="2">
    <location>
        <begin position="167"/>
        <end position="190"/>
    </location>
</feature>
<feature type="transmembrane region" description="Helical" evidence="2">
    <location>
        <begin position="95"/>
        <end position="114"/>
    </location>
</feature>
<reference evidence="3" key="1">
    <citation type="submission" date="2023-06" db="EMBL/GenBank/DDBJ databases">
        <authorList>
            <person name="Delattre M."/>
        </authorList>
    </citation>
    <scope>NUCLEOTIDE SEQUENCE</scope>
    <source>
        <strain evidence="3">AF72</strain>
    </source>
</reference>
<feature type="transmembrane region" description="Helical" evidence="2">
    <location>
        <begin position="126"/>
        <end position="147"/>
    </location>
</feature>
<dbReference type="Proteomes" id="UP001177023">
    <property type="component" value="Unassembled WGS sequence"/>
</dbReference>
<feature type="non-terminal residue" evidence="3">
    <location>
        <position position="238"/>
    </location>
</feature>
<sequence length="238" mass="26246">MNILGPFDEPNVRLMPTSSNGVASSETDEDLSASEKRKYKSFTVMQKAGFQHTEYVKIMLHLCNAELAISSGFMAHGMWCPGFADVAEYQSTCHMNAVAALVGIFAALIGIGAVNRFRWRTMLIMWLVMSIIAAVGNLLAVITDGIWLDHLSKMKERTAAASGLSGLMLLSSVAVGVCFILTAVMICHYWNSNSPRYQPVGKFSKRSRSVRRSRLTRLSSGQERKRIQDKAIKGAHIV</sequence>
<protein>
    <submittedName>
        <fullName evidence="3">Uncharacterized protein</fullName>
    </submittedName>
</protein>
<dbReference type="EMBL" id="CATQJA010002657">
    <property type="protein sequence ID" value="CAJ0579808.1"/>
    <property type="molecule type" value="Genomic_DNA"/>
</dbReference>
<evidence type="ECO:0000313" key="4">
    <source>
        <dbReference type="Proteomes" id="UP001177023"/>
    </source>
</evidence>